<dbReference type="PANTHER" id="PTHR39199:SF1">
    <property type="entry name" value="BLR5128 PROTEIN"/>
    <property type="match status" value="1"/>
</dbReference>
<evidence type="ECO:0000313" key="3">
    <source>
        <dbReference type="Proteomes" id="UP000001693"/>
    </source>
</evidence>
<protein>
    <recommendedName>
        <fullName evidence="1">DUF2241 domain-containing protein</fullName>
    </recommendedName>
</protein>
<sequence>MSGECDLERLVRHLAPKLHADHYVYCSFADHRLPDGLQPLCTFREAEGLTAIVERTQAESARVPFVFEARLITLTVHSSLEAIGLLATVASKLAAAGIPCNAIAAYHHDHILVPVAQAQQALAVLQRIATGSVHEPSPNTV</sequence>
<dbReference type="RefSeq" id="WP_012345911.1">
    <property type="nucleotide sequence ID" value="NC_010524.1"/>
</dbReference>
<dbReference type="Proteomes" id="UP000001693">
    <property type="component" value="Chromosome"/>
</dbReference>
<dbReference type="InterPro" id="IPR018717">
    <property type="entry name" value="DUF2241"/>
</dbReference>
<dbReference type="Gene3D" id="3.30.2130.10">
    <property type="entry name" value="VC0802-like"/>
    <property type="match status" value="1"/>
</dbReference>
<accession>B1Y1W9</accession>
<dbReference type="Pfam" id="PF10000">
    <property type="entry name" value="ACT_3"/>
    <property type="match status" value="1"/>
</dbReference>
<dbReference type="STRING" id="395495.Lcho_0877"/>
<dbReference type="EMBL" id="CP001013">
    <property type="protein sequence ID" value="ACB33149.1"/>
    <property type="molecule type" value="Genomic_DNA"/>
</dbReference>
<proteinExistence type="predicted"/>
<name>B1Y1W9_LEPCP</name>
<dbReference type="eggNOG" id="COG3602">
    <property type="taxonomic scope" value="Bacteria"/>
</dbReference>
<keyword evidence="3" id="KW-1185">Reference proteome</keyword>
<evidence type="ECO:0000259" key="1">
    <source>
        <dbReference type="Pfam" id="PF10000"/>
    </source>
</evidence>
<dbReference type="OrthoDB" id="517867at2"/>
<gene>
    <name evidence="2" type="ordered locus">Lcho_0877</name>
</gene>
<feature type="domain" description="DUF2241" evidence="1">
    <location>
        <begin position="2"/>
        <end position="70"/>
    </location>
</feature>
<reference evidence="2 3" key="1">
    <citation type="submission" date="2008-03" db="EMBL/GenBank/DDBJ databases">
        <title>Complete sequence of Leptothrix cholodnii SP-6.</title>
        <authorList>
            <consortium name="US DOE Joint Genome Institute"/>
            <person name="Copeland A."/>
            <person name="Lucas S."/>
            <person name="Lapidus A."/>
            <person name="Glavina del Rio T."/>
            <person name="Dalin E."/>
            <person name="Tice H."/>
            <person name="Bruce D."/>
            <person name="Goodwin L."/>
            <person name="Pitluck S."/>
            <person name="Chertkov O."/>
            <person name="Brettin T."/>
            <person name="Detter J.C."/>
            <person name="Han C."/>
            <person name="Kuske C.R."/>
            <person name="Schmutz J."/>
            <person name="Larimer F."/>
            <person name="Land M."/>
            <person name="Hauser L."/>
            <person name="Kyrpides N."/>
            <person name="Lykidis A."/>
            <person name="Emerson D."/>
            <person name="Richardson P."/>
        </authorList>
    </citation>
    <scope>NUCLEOTIDE SEQUENCE [LARGE SCALE GENOMIC DNA]</scope>
    <source>
        <strain evidence="3">ATCC 51168 / LMG 8142 / SP-6</strain>
    </source>
</reference>
<organism evidence="2 3">
    <name type="scientific">Leptothrix cholodnii (strain ATCC 51168 / LMG 8142 / SP-6)</name>
    <name type="common">Leptothrix discophora (strain SP-6)</name>
    <dbReference type="NCBI Taxonomy" id="395495"/>
    <lineage>
        <taxon>Bacteria</taxon>
        <taxon>Pseudomonadati</taxon>
        <taxon>Pseudomonadota</taxon>
        <taxon>Betaproteobacteria</taxon>
        <taxon>Burkholderiales</taxon>
        <taxon>Sphaerotilaceae</taxon>
        <taxon>Leptothrix</taxon>
    </lineage>
</organism>
<dbReference type="KEGG" id="lch:Lcho_0877"/>
<dbReference type="InterPro" id="IPR045865">
    <property type="entry name" value="ACT-like_dom_sf"/>
</dbReference>
<dbReference type="AlphaFoldDB" id="B1Y1W9"/>
<dbReference type="SUPFAM" id="SSF55021">
    <property type="entry name" value="ACT-like"/>
    <property type="match status" value="2"/>
</dbReference>
<evidence type="ECO:0000313" key="2">
    <source>
        <dbReference type="EMBL" id="ACB33149.1"/>
    </source>
</evidence>
<dbReference type="PANTHER" id="PTHR39199">
    <property type="entry name" value="BLR5128 PROTEIN"/>
    <property type="match status" value="1"/>
</dbReference>
<dbReference type="HOGENOM" id="CLU_113369_0_0_4"/>